<keyword evidence="2" id="KW-1185">Reference proteome</keyword>
<name>A0ABX9CAF0_9ACTN</name>
<proteinExistence type="predicted"/>
<evidence type="ECO:0000313" key="2">
    <source>
        <dbReference type="Proteomes" id="UP000249334"/>
    </source>
</evidence>
<organism evidence="1 2">
    <name type="scientific">Micromonospora saelicesensis</name>
    <dbReference type="NCBI Taxonomy" id="285676"/>
    <lineage>
        <taxon>Bacteria</taxon>
        <taxon>Bacillati</taxon>
        <taxon>Actinomycetota</taxon>
        <taxon>Actinomycetes</taxon>
        <taxon>Micromonosporales</taxon>
        <taxon>Micromonosporaceae</taxon>
        <taxon>Micromonospora</taxon>
    </lineage>
</organism>
<dbReference type="EMBL" id="PXXW01000055">
    <property type="protein sequence ID" value="RAN92677.1"/>
    <property type="molecule type" value="Genomic_DNA"/>
</dbReference>
<protein>
    <submittedName>
        <fullName evidence="1">Uncharacterized protein</fullName>
    </submittedName>
</protein>
<sequence>MNMIPDAALAAQPTTTAFLLQERHTTATGVERRVATEPAGNTRDDAWTVMAERIHNTPAIYDPWSGIRLVLVQGGAS</sequence>
<reference evidence="1 2" key="1">
    <citation type="submission" date="2018-03" db="EMBL/GenBank/DDBJ databases">
        <title>Genomic framework for the identification of Micromonospora saelicesensis and Micromonospora noduli.</title>
        <authorList>
            <person name="Riesco R."/>
            <person name="Trujillo M.E."/>
        </authorList>
    </citation>
    <scope>NUCLEOTIDE SEQUENCE [LARGE SCALE GENOMIC DNA]</scope>
    <source>
        <strain evidence="1 2">GAR05</strain>
    </source>
</reference>
<dbReference type="Proteomes" id="UP000249334">
    <property type="component" value="Unassembled WGS sequence"/>
</dbReference>
<dbReference type="RefSeq" id="WP_112672395.1">
    <property type="nucleotide sequence ID" value="NZ_PXXW01000055.1"/>
</dbReference>
<accession>A0ABX9CAF0</accession>
<gene>
    <name evidence="1" type="ORF">GAR05_06169</name>
</gene>
<evidence type="ECO:0000313" key="1">
    <source>
        <dbReference type="EMBL" id="RAN92677.1"/>
    </source>
</evidence>
<comment type="caution">
    <text evidence="1">The sequence shown here is derived from an EMBL/GenBank/DDBJ whole genome shotgun (WGS) entry which is preliminary data.</text>
</comment>